<protein>
    <submittedName>
        <fullName evidence="1">Uncharacterized protein</fullName>
    </submittedName>
</protein>
<evidence type="ECO:0000313" key="1">
    <source>
        <dbReference type="EMBL" id="KAI3777152.1"/>
    </source>
</evidence>
<name>A0ACB9G104_9ASTR</name>
<reference evidence="2" key="1">
    <citation type="journal article" date="2022" name="Mol. Ecol. Resour.">
        <title>The genomes of chicory, endive, great burdock and yacon provide insights into Asteraceae palaeo-polyploidization history and plant inulin production.</title>
        <authorList>
            <person name="Fan W."/>
            <person name="Wang S."/>
            <person name="Wang H."/>
            <person name="Wang A."/>
            <person name="Jiang F."/>
            <person name="Liu H."/>
            <person name="Zhao H."/>
            <person name="Xu D."/>
            <person name="Zhang Y."/>
        </authorList>
    </citation>
    <scope>NUCLEOTIDE SEQUENCE [LARGE SCALE GENOMIC DNA]</scope>
    <source>
        <strain evidence="2">cv. Yunnan</strain>
    </source>
</reference>
<dbReference type="EMBL" id="CM042032">
    <property type="protein sequence ID" value="KAI3777152.1"/>
    <property type="molecule type" value="Genomic_DNA"/>
</dbReference>
<accession>A0ACB9G104</accession>
<evidence type="ECO:0000313" key="2">
    <source>
        <dbReference type="Proteomes" id="UP001056120"/>
    </source>
</evidence>
<gene>
    <name evidence="1" type="ORF">L1987_46947</name>
</gene>
<dbReference type="Proteomes" id="UP001056120">
    <property type="component" value="Linkage Group LG15"/>
</dbReference>
<reference evidence="1 2" key="2">
    <citation type="journal article" date="2022" name="Mol. Ecol. Resour.">
        <title>The genomes of chicory, endive, great burdock and yacon provide insights into Asteraceae paleo-polyploidization history and plant inulin production.</title>
        <authorList>
            <person name="Fan W."/>
            <person name="Wang S."/>
            <person name="Wang H."/>
            <person name="Wang A."/>
            <person name="Jiang F."/>
            <person name="Liu H."/>
            <person name="Zhao H."/>
            <person name="Xu D."/>
            <person name="Zhang Y."/>
        </authorList>
    </citation>
    <scope>NUCLEOTIDE SEQUENCE [LARGE SCALE GENOMIC DNA]</scope>
    <source>
        <strain evidence="2">cv. Yunnan</strain>
        <tissue evidence="1">Leaves</tissue>
    </source>
</reference>
<organism evidence="1 2">
    <name type="scientific">Smallanthus sonchifolius</name>
    <dbReference type="NCBI Taxonomy" id="185202"/>
    <lineage>
        <taxon>Eukaryota</taxon>
        <taxon>Viridiplantae</taxon>
        <taxon>Streptophyta</taxon>
        <taxon>Embryophyta</taxon>
        <taxon>Tracheophyta</taxon>
        <taxon>Spermatophyta</taxon>
        <taxon>Magnoliopsida</taxon>
        <taxon>eudicotyledons</taxon>
        <taxon>Gunneridae</taxon>
        <taxon>Pentapetalae</taxon>
        <taxon>asterids</taxon>
        <taxon>campanulids</taxon>
        <taxon>Asterales</taxon>
        <taxon>Asteraceae</taxon>
        <taxon>Asteroideae</taxon>
        <taxon>Heliantheae alliance</taxon>
        <taxon>Millerieae</taxon>
        <taxon>Smallanthus</taxon>
    </lineage>
</organism>
<proteinExistence type="predicted"/>
<keyword evidence="2" id="KW-1185">Reference proteome</keyword>
<comment type="caution">
    <text evidence="1">The sequence shown here is derived from an EMBL/GenBank/DDBJ whole genome shotgun (WGS) entry which is preliminary data.</text>
</comment>
<sequence length="68" mass="7904">MSCIGTCTSVGKKEKLKKLGFDVHLFDAKDPELVFLFSVFGIFTLLRGWGWGWGWGWDWDVVRRGEFF</sequence>